<comment type="subcellular location">
    <subcellularLocation>
        <location evidence="1">Cell membrane</location>
        <topology evidence="1">Multi-pass membrane protein</topology>
    </subcellularLocation>
</comment>
<dbReference type="GO" id="GO:0005886">
    <property type="term" value="C:plasma membrane"/>
    <property type="evidence" value="ECO:0007669"/>
    <property type="project" value="UniProtKB-SubCell"/>
</dbReference>
<evidence type="ECO:0000256" key="4">
    <source>
        <dbReference type="ARBA" id="ARBA00022519"/>
    </source>
</evidence>
<evidence type="ECO:0000256" key="1">
    <source>
        <dbReference type="ARBA" id="ARBA00004651"/>
    </source>
</evidence>
<evidence type="ECO:0000256" key="6">
    <source>
        <dbReference type="ARBA" id="ARBA00022989"/>
    </source>
</evidence>
<keyword evidence="4" id="KW-0997">Cell inner membrane</keyword>
<feature type="transmembrane region" description="Helical" evidence="8">
    <location>
        <begin position="7"/>
        <end position="27"/>
    </location>
</feature>
<keyword evidence="5 8" id="KW-0812">Transmembrane</keyword>
<dbReference type="AlphaFoldDB" id="X0SKW5"/>
<name>X0SKW5_9ZZZZ</name>
<evidence type="ECO:0000256" key="3">
    <source>
        <dbReference type="ARBA" id="ARBA00022475"/>
    </source>
</evidence>
<accession>X0SKW5</accession>
<evidence type="ECO:0000256" key="7">
    <source>
        <dbReference type="ARBA" id="ARBA00023136"/>
    </source>
</evidence>
<evidence type="ECO:0000256" key="8">
    <source>
        <dbReference type="SAM" id="Phobius"/>
    </source>
</evidence>
<dbReference type="InterPro" id="IPR001851">
    <property type="entry name" value="ABC_transp_permease"/>
</dbReference>
<keyword evidence="3" id="KW-1003">Cell membrane</keyword>
<evidence type="ECO:0008006" key="10">
    <source>
        <dbReference type="Google" id="ProtNLM"/>
    </source>
</evidence>
<feature type="transmembrane region" description="Helical" evidence="8">
    <location>
        <begin position="90"/>
        <end position="106"/>
    </location>
</feature>
<keyword evidence="2" id="KW-0813">Transport</keyword>
<dbReference type="EMBL" id="BARS01007333">
    <property type="protein sequence ID" value="GAF81664.1"/>
    <property type="molecule type" value="Genomic_DNA"/>
</dbReference>
<dbReference type="GO" id="GO:0022857">
    <property type="term" value="F:transmembrane transporter activity"/>
    <property type="evidence" value="ECO:0007669"/>
    <property type="project" value="InterPro"/>
</dbReference>
<protein>
    <recommendedName>
        <fullName evidence="10">ABC transporter permease</fullName>
    </recommendedName>
</protein>
<dbReference type="PANTHER" id="PTHR32196:SF21">
    <property type="entry name" value="ABC TRANSPORTER PERMEASE PROTEIN YPHD-RELATED"/>
    <property type="match status" value="1"/>
</dbReference>
<comment type="caution">
    <text evidence="9">The sequence shown here is derived from an EMBL/GenBank/DDBJ whole genome shotgun (WGS) entry which is preliminary data.</text>
</comment>
<feature type="transmembrane region" description="Helical" evidence="8">
    <location>
        <begin position="33"/>
        <end position="54"/>
    </location>
</feature>
<proteinExistence type="predicted"/>
<keyword evidence="7 8" id="KW-0472">Membrane</keyword>
<evidence type="ECO:0000256" key="2">
    <source>
        <dbReference type="ARBA" id="ARBA00022448"/>
    </source>
</evidence>
<evidence type="ECO:0000256" key="5">
    <source>
        <dbReference type="ARBA" id="ARBA00022692"/>
    </source>
</evidence>
<gene>
    <name evidence="9" type="ORF">S01H1_14132</name>
</gene>
<keyword evidence="6 8" id="KW-1133">Transmembrane helix</keyword>
<evidence type="ECO:0000313" key="9">
    <source>
        <dbReference type="EMBL" id="GAF81664.1"/>
    </source>
</evidence>
<reference evidence="9" key="1">
    <citation type="journal article" date="2014" name="Front. Microbiol.">
        <title>High frequency of phylogenetically diverse reductive dehalogenase-homologous genes in deep subseafloor sedimentary metagenomes.</title>
        <authorList>
            <person name="Kawai M."/>
            <person name="Futagami T."/>
            <person name="Toyoda A."/>
            <person name="Takaki Y."/>
            <person name="Nishi S."/>
            <person name="Hori S."/>
            <person name="Arai W."/>
            <person name="Tsubouchi T."/>
            <person name="Morono Y."/>
            <person name="Uchiyama I."/>
            <person name="Ito T."/>
            <person name="Fujiyama A."/>
            <person name="Inagaki F."/>
            <person name="Takami H."/>
        </authorList>
    </citation>
    <scope>NUCLEOTIDE SEQUENCE</scope>
    <source>
        <strain evidence="9">Expedition CK06-06</strain>
    </source>
</reference>
<dbReference type="PANTHER" id="PTHR32196">
    <property type="entry name" value="ABC TRANSPORTER PERMEASE PROTEIN YPHD-RELATED-RELATED"/>
    <property type="match status" value="1"/>
</dbReference>
<dbReference type="Pfam" id="PF02653">
    <property type="entry name" value="BPD_transp_2"/>
    <property type="match status" value="1"/>
</dbReference>
<sequence>NTSLVKSATYAICGLTCALAAVIYTGMSNTAQASSYGGLELVVIASVIVGGTPLGGGSGGLFFTLIGLLLLSVIENLLPQFGVQEEYRNIVRGLIILIVVAVDVLVRGSKKTRRT</sequence>
<feature type="non-terminal residue" evidence="9">
    <location>
        <position position="1"/>
    </location>
</feature>
<organism evidence="9">
    <name type="scientific">marine sediment metagenome</name>
    <dbReference type="NCBI Taxonomy" id="412755"/>
    <lineage>
        <taxon>unclassified sequences</taxon>
        <taxon>metagenomes</taxon>
        <taxon>ecological metagenomes</taxon>
    </lineage>
</organism>